<dbReference type="AlphaFoldDB" id="A0A6B9V9Z3"/>
<dbReference type="EMBL" id="CP031001">
    <property type="protein sequence ID" value="QHN78309.1"/>
    <property type="molecule type" value="Genomic_DNA"/>
</dbReference>
<evidence type="ECO:0000256" key="1">
    <source>
        <dbReference type="SAM" id="MobiDB-lite"/>
    </source>
</evidence>
<name>A0A6B9V9Z3_ARAHY</name>
<accession>A0A6B9V9Z3</accession>
<feature type="region of interest" description="Disordered" evidence="1">
    <location>
        <begin position="1"/>
        <end position="35"/>
    </location>
</feature>
<gene>
    <name evidence="2" type="ORF">DS421_19g660260</name>
</gene>
<dbReference type="Proteomes" id="UP000464620">
    <property type="component" value="Chromosome B09"/>
</dbReference>
<sequence>MNESERREGNGDKTLSSPPPVPLPSQSSIPPPLQSLVPPPFLPHLLQEASQSSHLLYINIMVSDLFAL</sequence>
<evidence type="ECO:0000313" key="2">
    <source>
        <dbReference type="EMBL" id="QHN78309.1"/>
    </source>
</evidence>
<feature type="compositionally biased region" description="Pro residues" evidence="1">
    <location>
        <begin position="17"/>
        <end position="35"/>
    </location>
</feature>
<protein>
    <submittedName>
        <fullName evidence="2">Uncharacterized protein</fullName>
    </submittedName>
</protein>
<organism evidence="2 3">
    <name type="scientific">Arachis hypogaea</name>
    <name type="common">Peanut</name>
    <dbReference type="NCBI Taxonomy" id="3818"/>
    <lineage>
        <taxon>Eukaryota</taxon>
        <taxon>Viridiplantae</taxon>
        <taxon>Streptophyta</taxon>
        <taxon>Embryophyta</taxon>
        <taxon>Tracheophyta</taxon>
        <taxon>Spermatophyta</taxon>
        <taxon>Magnoliopsida</taxon>
        <taxon>eudicotyledons</taxon>
        <taxon>Gunneridae</taxon>
        <taxon>Pentapetalae</taxon>
        <taxon>rosids</taxon>
        <taxon>fabids</taxon>
        <taxon>Fabales</taxon>
        <taxon>Fabaceae</taxon>
        <taxon>Papilionoideae</taxon>
        <taxon>50 kb inversion clade</taxon>
        <taxon>dalbergioids sensu lato</taxon>
        <taxon>Dalbergieae</taxon>
        <taxon>Pterocarpus clade</taxon>
        <taxon>Arachis</taxon>
    </lineage>
</organism>
<feature type="compositionally biased region" description="Basic and acidic residues" evidence="1">
    <location>
        <begin position="1"/>
        <end position="11"/>
    </location>
</feature>
<reference evidence="2 3" key="1">
    <citation type="submission" date="2020-01" db="EMBL/GenBank/DDBJ databases">
        <title>Genome sequence of Arachis hypogaea, cultivar Shitouqi.</title>
        <authorList>
            <person name="Zhuang W."/>
            <person name="Chen H."/>
            <person name="Varshney R."/>
            <person name="Wang D."/>
            <person name="Ming R."/>
        </authorList>
    </citation>
    <scope>NUCLEOTIDE SEQUENCE [LARGE SCALE GENOMIC DNA]</scope>
    <source>
        <tissue evidence="2">Young leaf</tissue>
    </source>
</reference>
<proteinExistence type="predicted"/>
<evidence type="ECO:0000313" key="3">
    <source>
        <dbReference type="Proteomes" id="UP000464620"/>
    </source>
</evidence>